<evidence type="ECO:0008006" key="3">
    <source>
        <dbReference type="Google" id="ProtNLM"/>
    </source>
</evidence>
<name>A0A258HKR6_9CAUL</name>
<protein>
    <recommendedName>
        <fullName evidence="3">DUF5076 domain-containing protein</fullName>
    </recommendedName>
</protein>
<dbReference type="EMBL" id="NCEQ01000007">
    <property type="protein sequence ID" value="OYX56942.1"/>
    <property type="molecule type" value="Genomic_DNA"/>
</dbReference>
<dbReference type="InterPro" id="IPR031796">
    <property type="entry name" value="DUF5076"/>
</dbReference>
<dbReference type="AlphaFoldDB" id="A0A258HKR6"/>
<comment type="caution">
    <text evidence="1">The sequence shown here is derived from an EMBL/GenBank/DDBJ whole genome shotgun (WGS) entry which is preliminary data.</text>
</comment>
<gene>
    <name evidence="1" type="ORF">B7Y86_09355</name>
</gene>
<organism evidence="1 2">
    <name type="scientific">Brevundimonas subvibrioides</name>
    <dbReference type="NCBI Taxonomy" id="74313"/>
    <lineage>
        <taxon>Bacteria</taxon>
        <taxon>Pseudomonadati</taxon>
        <taxon>Pseudomonadota</taxon>
        <taxon>Alphaproteobacteria</taxon>
        <taxon>Caulobacterales</taxon>
        <taxon>Caulobacteraceae</taxon>
        <taxon>Brevundimonas</taxon>
    </lineage>
</organism>
<evidence type="ECO:0000313" key="2">
    <source>
        <dbReference type="Proteomes" id="UP000216147"/>
    </source>
</evidence>
<dbReference type="Gene3D" id="3.30.2370.10">
    <property type="entry name" value="putative pyruvate dehydrogenase"/>
    <property type="match status" value="1"/>
</dbReference>
<reference evidence="1 2" key="1">
    <citation type="submission" date="2017-03" db="EMBL/GenBank/DDBJ databases">
        <title>Lifting the veil on microbial sulfur biogeochemistry in mining wastewaters.</title>
        <authorList>
            <person name="Kantor R.S."/>
            <person name="Colenbrander Nelson T."/>
            <person name="Marshall S."/>
            <person name="Bennett D."/>
            <person name="Apte S."/>
            <person name="Camacho D."/>
            <person name="Thomas B.C."/>
            <person name="Warren L.A."/>
            <person name="Banfield J.F."/>
        </authorList>
    </citation>
    <scope>NUCLEOTIDE SEQUENCE [LARGE SCALE GENOMIC DNA]</scope>
    <source>
        <strain evidence="1">32-68-21</strain>
    </source>
</reference>
<proteinExistence type="predicted"/>
<dbReference type="Pfam" id="PF16826">
    <property type="entry name" value="DUF5076"/>
    <property type="match status" value="1"/>
</dbReference>
<sequence length="102" mass="11054">MSNEPSEFQLTVPDSVASDPDAVEMLRFWWSRGEPVMAIKPAFEDPRAYGSILAIAARNVAHVYHAATGLDEDETYRQVLAGLEAALGGPGYQTIAETKSEA</sequence>
<accession>A0A258HKR6</accession>
<evidence type="ECO:0000313" key="1">
    <source>
        <dbReference type="EMBL" id="OYX56942.1"/>
    </source>
</evidence>
<dbReference type="Proteomes" id="UP000216147">
    <property type="component" value="Unassembled WGS sequence"/>
</dbReference>